<evidence type="ECO:0000259" key="1">
    <source>
        <dbReference type="PROSITE" id="PS50164"/>
    </source>
</evidence>
<organism evidence="2 3">
    <name type="scientific">Pseudoxanthomonas taiwanensis J19</name>
    <dbReference type="NCBI Taxonomy" id="935569"/>
    <lineage>
        <taxon>Bacteria</taxon>
        <taxon>Pseudomonadati</taxon>
        <taxon>Pseudomonadota</taxon>
        <taxon>Gammaproteobacteria</taxon>
        <taxon>Lysobacterales</taxon>
        <taxon>Lysobacteraceae</taxon>
        <taxon>Pseudoxanthomonas</taxon>
    </lineage>
</organism>
<sequence>MELTGTGGLIDLNDLLGKAGIDPEATLVMRHRPAEKTLREVLPWLAADRHDLYNAYQSQHGPRVEAALQRATYLVSLIGHEAGAALFVGIYRVAGAQVVSREALEATPHMQELFALGCAVPGRESLVRFDLQLEPVLAAWKGRLVLTWPGIERSWWRWADRNVIPVRAIHEESMLVRKVPDWQQLVLRWEELAVLPTSWKAALCQWRGIYYIFDRQSGKGYVGSAYGADNILGRWQGYAKDGHGGNKLLRGCRKENLEFSILQRVGPDMPAAEVIEIEGHWKQRLHTRAPYGLNDN</sequence>
<dbReference type="CDD" id="cd10446">
    <property type="entry name" value="GIY-YIG_unchar_1"/>
    <property type="match status" value="1"/>
</dbReference>
<comment type="caution">
    <text evidence="2">The sequence shown here is derived from an EMBL/GenBank/DDBJ whole genome shotgun (WGS) entry which is preliminary data.</text>
</comment>
<dbReference type="EMBL" id="VLJS01000094">
    <property type="protein sequence ID" value="TWH05144.1"/>
    <property type="molecule type" value="Genomic_DNA"/>
</dbReference>
<name>A0A562D6G7_9GAMM</name>
<evidence type="ECO:0000313" key="2">
    <source>
        <dbReference type="EMBL" id="TWH05144.1"/>
    </source>
</evidence>
<reference evidence="2 3" key="1">
    <citation type="submission" date="2019-07" db="EMBL/GenBank/DDBJ databases">
        <title>Genome sequencing of lignin-degrading bacterial isolates.</title>
        <authorList>
            <person name="Gladden J."/>
        </authorList>
    </citation>
    <scope>NUCLEOTIDE SEQUENCE [LARGE SCALE GENOMIC DNA]</scope>
    <source>
        <strain evidence="2 3">J19</strain>
    </source>
</reference>
<evidence type="ECO:0000313" key="3">
    <source>
        <dbReference type="Proteomes" id="UP000321583"/>
    </source>
</evidence>
<dbReference type="Gene3D" id="3.40.1440.10">
    <property type="entry name" value="GIY-YIG endonuclease"/>
    <property type="match status" value="1"/>
</dbReference>
<gene>
    <name evidence="2" type="ORF">L613_006200000220</name>
</gene>
<feature type="domain" description="GIY-YIG" evidence="1">
    <location>
        <begin position="205"/>
        <end position="293"/>
    </location>
</feature>
<dbReference type="SUPFAM" id="SSF82771">
    <property type="entry name" value="GIY-YIG endonuclease"/>
    <property type="match status" value="1"/>
</dbReference>
<dbReference type="Pfam" id="PF01541">
    <property type="entry name" value="GIY-YIG"/>
    <property type="match status" value="1"/>
</dbReference>
<dbReference type="AlphaFoldDB" id="A0A562D6G7"/>
<dbReference type="InterPro" id="IPR000305">
    <property type="entry name" value="GIY-YIG_endonuc"/>
</dbReference>
<keyword evidence="3" id="KW-1185">Reference proteome</keyword>
<protein>
    <submittedName>
        <fullName evidence="2">GIY-YIG catalytic domain-containing protein</fullName>
    </submittedName>
</protein>
<dbReference type="InterPro" id="IPR035901">
    <property type="entry name" value="GIY-YIG_endonuc_sf"/>
</dbReference>
<dbReference type="Proteomes" id="UP000321583">
    <property type="component" value="Unassembled WGS sequence"/>
</dbReference>
<proteinExistence type="predicted"/>
<dbReference type="PROSITE" id="PS50164">
    <property type="entry name" value="GIY_YIG"/>
    <property type="match status" value="1"/>
</dbReference>
<accession>A0A562D6G7</accession>